<dbReference type="SUPFAM" id="SSF56112">
    <property type="entry name" value="Protein kinase-like (PK-like)"/>
    <property type="match status" value="1"/>
</dbReference>
<dbReference type="GO" id="GO:0005524">
    <property type="term" value="F:ATP binding"/>
    <property type="evidence" value="ECO:0007669"/>
    <property type="project" value="InterPro"/>
</dbReference>
<dbReference type="Proteomes" id="UP001211907">
    <property type="component" value="Unassembled WGS sequence"/>
</dbReference>
<organism evidence="2 3">
    <name type="scientific">Physocladia obscura</name>
    <dbReference type="NCBI Taxonomy" id="109957"/>
    <lineage>
        <taxon>Eukaryota</taxon>
        <taxon>Fungi</taxon>
        <taxon>Fungi incertae sedis</taxon>
        <taxon>Chytridiomycota</taxon>
        <taxon>Chytridiomycota incertae sedis</taxon>
        <taxon>Chytridiomycetes</taxon>
        <taxon>Chytridiales</taxon>
        <taxon>Chytriomycetaceae</taxon>
        <taxon>Physocladia</taxon>
    </lineage>
</organism>
<dbReference type="GO" id="GO:0004672">
    <property type="term" value="F:protein kinase activity"/>
    <property type="evidence" value="ECO:0007669"/>
    <property type="project" value="InterPro"/>
</dbReference>
<reference evidence="2" key="1">
    <citation type="submission" date="2020-05" db="EMBL/GenBank/DDBJ databases">
        <title>Phylogenomic resolution of chytrid fungi.</title>
        <authorList>
            <person name="Stajich J.E."/>
            <person name="Amses K."/>
            <person name="Simmons R."/>
            <person name="Seto K."/>
            <person name="Myers J."/>
            <person name="Bonds A."/>
            <person name="Quandt C.A."/>
            <person name="Barry K."/>
            <person name="Liu P."/>
            <person name="Grigoriev I."/>
            <person name="Longcore J.E."/>
            <person name="James T.Y."/>
        </authorList>
    </citation>
    <scope>NUCLEOTIDE SEQUENCE</scope>
    <source>
        <strain evidence="2">JEL0513</strain>
    </source>
</reference>
<dbReference type="Pfam" id="PF00069">
    <property type="entry name" value="Pkinase"/>
    <property type="match status" value="1"/>
</dbReference>
<dbReference type="InterPro" id="IPR011009">
    <property type="entry name" value="Kinase-like_dom_sf"/>
</dbReference>
<feature type="domain" description="Protein kinase" evidence="1">
    <location>
        <begin position="36"/>
        <end position="217"/>
    </location>
</feature>
<keyword evidence="2" id="KW-0418">Kinase</keyword>
<evidence type="ECO:0000313" key="2">
    <source>
        <dbReference type="EMBL" id="KAJ3100035.1"/>
    </source>
</evidence>
<dbReference type="PROSITE" id="PS50011">
    <property type="entry name" value="PROTEIN_KINASE_DOM"/>
    <property type="match status" value="1"/>
</dbReference>
<evidence type="ECO:0000313" key="3">
    <source>
        <dbReference type="Proteomes" id="UP001211907"/>
    </source>
</evidence>
<keyword evidence="2" id="KW-0808">Transferase</keyword>
<name>A0AAD5SY12_9FUNG</name>
<keyword evidence="3" id="KW-1185">Reference proteome</keyword>
<dbReference type="SMART" id="SM00220">
    <property type="entry name" value="S_TKc"/>
    <property type="match status" value="1"/>
</dbReference>
<gene>
    <name evidence="2" type="primary">WNK4</name>
    <name evidence="2" type="ORF">HK100_004793</name>
</gene>
<dbReference type="InterPro" id="IPR000719">
    <property type="entry name" value="Prot_kinase_dom"/>
</dbReference>
<dbReference type="Gene3D" id="3.30.200.20">
    <property type="entry name" value="Phosphorylase Kinase, domain 1"/>
    <property type="match status" value="1"/>
</dbReference>
<dbReference type="InterPro" id="IPR050588">
    <property type="entry name" value="WNK_Ser-Thr_kinase"/>
</dbReference>
<protein>
    <submittedName>
        <fullName evidence="2">Serine/threonine-protein kinase wnk4</fullName>
    </submittedName>
</protein>
<comment type="caution">
    <text evidence="2">The sequence shown here is derived from an EMBL/GenBank/DDBJ whole genome shotgun (WGS) entry which is preliminary data.</text>
</comment>
<proteinExistence type="predicted"/>
<dbReference type="EMBL" id="JADGJH010002310">
    <property type="protein sequence ID" value="KAJ3100035.1"/>
    <property type="molecule type" value="Genomic_DNA"/>
</dbReference>
<evidence type="ECO:0000259" key="1">
    <source>
        <dbReference type="PROSITE" id="PS50011"/>
    </source>
</evidence>
<dbReference type="AlphaFoldDB" id="A0AAD5SY12"/>
<dbReference type="PANTHER" id="PTHR13902">
    <property type="entry name" value="SERINE/THREONINE-PROTEIN KINASE WNK WITH NO LYSINE -RELATED"/>
    <property type="match status" value="1"/>
</dbReference>
<accession>A0AAD5SY12</accession>
<sequence>MSNILISTNSSSSLPTLHADFSKNNDDDDDEEDENKVIEKLLGKGAYKEVYKGFDEDEGVEVAWNQLRVDHLDKREAQRILSEIQILKSLRSENIITIYHAWGAKGKDGRERVFFITELMTAGTLKSYLKKSSKAAVTSTPAPFAGPAASSAPGSMNSLHSVLSNPSIAGASISGGVRPVIKKWCRQILQGLYYLHSRTPPIIHRFASSNVHGVLKY</sequence>